<evidence type="ECO:0008006" key="3">
    <source>
        <dbReference type="Google" id="ProtNLM"/>
    </source>
</evidence>
<proteinExistence type="predicted"/>
<keyword evidence="2" id="KW-1185">Reference proteome</keyword>
<dbReference type="GO" id="GO:0009306">
    <property type="term" value="P:protein secretion"/>
    <property type="evidence" value="ECO:0007669"/>
    <property type="project" value="InterPro"/>
</dbReference>
<reference evidence="1 2" key="1">
    <citation type="journal article" date="2015" name="Genome Biol. Evol.">
        <title>Characterization of Three Mycobacterium spp. with Potential Use in Bioremediation by Genome Sequencing and Comparative Genomics.</title>
        <authorList>
            <person name="Das S."/>
            <person name="Pettersson B.M."/>
            <person name="Behra P.R."/>
            <person name="Ramesh M."/>
            <person name="Dasgupta S."/>
            <person name="Bhattacharya A."/>
            <person name="Kirsebom L.A."/>
        </authorList>
    </citation>
    <scope>NUCLEOTIDE SEQUENCE [LARGE SCALE GENOMIC DNA]</scope>
    <source>
        <strain evidence="1 2">DSM 44219</strain>
    </source>
</reference>
<gene>
    <name evidence="1" type="ORF">MCHUDSM44219_05692</name>
</gene>
<evidence type="ECO:0000313" key="1">
    <source>
        <dbReference type="EMBL" id="KMO66917.1"/>
    </source>
</evidence>
<accession>A0A0J6VAY5</accession>
<organism evidence="1 2">
    <name type="scientific">Mycolicibacterium chubuense</name>
    <name type="common">Mycobacterium chubuense</name>
    <dbReference type="NCBI Taxonomy" id="1800"/>
    <lineage>
        <taxon>Bacteria</taxon>
        <taxon>Bacillati</taxon>
        <taxon>Actinomycetota</taxon>
        <taxon>Actinomycetes</taxon>
        <taxon>Mycobacteriales</taxon>
        <taxon>Mycobacteriaceae</taxon>
        <taxon>Mycolicibacterium</taxon>
    </lineage>
</organism>
<dbReference type="InterPro" id="IPR022536">
    <property type="entry name" value="EspC"/>
</dbReference>
<dbReference type="OrthoDB" id="4640061at2"/>
<dbReference type="PATRIC" id="fig|1800.3.peg.5738"/>
<comment type="caution">
    <text evidence="1">The sequence shown here is derived from an EMBL/GenBank/DDBJ whole genome shotgun (WGS) entry which is preliminary data.</text>
</comment>
<protein>
    <recommendedName>
        <fullName evidence="3">ESX-1 secretion-associated protein EspC</fullName>
    </recommendedName>
</protein>
<evidence type="ECO:0000313" key="2">
    <source>
        <dbReference type="Proteomes" id="UP000036176"/>
    </source>
</evidence>
<dbReference type="Proteomes" id="UP000036176">
    <property type="component" value="Unassembled WGS sequence"/>
</dbReference>
<dbReference type="RefSeq" id="WP_048421546.1">
    <property type="nucleotide sequence ID" value="NZ_JYNX01000094.1"/>
</dbReference>
<dbReference type="EMBL" id="JYNX01000094">
    <property type="protein sequence ID" value="KMO66917.1"/>
    <property type="molecule type" value="Genomic_DNA"/>
</dbReference>
<name>A0A0J6VAY5_MYCCU</name>
<dbReference type="AlphaFoldDB" id="A0A0J6VAY5"/>
<dbReference type="Pfam" id="PF10824">
    <property type="entry name" value="T7SS_ESX_EspC"/>
    <property type="match status" value="1"/>
</dbReference>
<dbReference type="Gene3D" id="1.10.287.1060">
    <property type="entry name" value="ESAT-6-like"/>
    <property type="match status" value="1"/>
</dbReference>
<sequence>MTGFLKVDPDELRRAGATFTAAGDKLAAVQAGAPLGDAASAVSGLQTASACDAAKSAVAEQMSAIVDGARTYGSNVTGAAGKYEATDQASGGKIAAVDMPSFGTS</sequence>